<dbReference type="RefSeq" id="WP_126768060.1">
    <property type="nucleotide sequence ID" value="NZ_PIPJ01000009.1"/>
</dbReference>
<organism evidence="2 3">
    <name type="scientific">Aliidiomarina iranensis</name>
    <dbReference type="NCBI Taxonomy" id="1434071"/>
    <lineage>
        <taxon>Bacteria</taxon>
        <taxon>Pseudomonadati</taxon>
        <taxon>Pseudomonadota</taxon>
        <taxon>Gammaproteobacteria</taxon>
        <taxon>Alteromonadales</taxon>
        <taxon>Idiomarinaceae</taxon>
        <taxon>Aliidiomarina</taxon>
    </lineage>
</organism>
<reference evidence="3" key="1">
    <citation type="journal article" date="2018" name="Front. Microbiol.">
        <title>Genome-Based Analysis Reveals the Taxonomy and Diversity of the Family Idiomarinaceae.</title>
        <authorList>
            <person name="Liu Y."/>
            <person name="Lai Q."/>
            <person name="Shao Z."/>
        </authorList>
    </citation>
    <scope>NUCLEOTIDE SEQUENCE [LARGE SCALE GENOMIC DNA]</scope>
    <source>
        <strain evidence="3">GBPy7</strain>
    </source>
</reference>
<dbReference type="CDD" id="cd03145">
    <property type="entry name" value="GAT1_cyanophycinase"/>
    <property type="match status" value="1"/>
</dbReference>
<keyword evidence="3" id="KW-1185">Reference proteome</keyword>
<dbReference type="SUPFAM" id="SSF52317">
    <property type="entry name" value="Class I glutamine amidotransferase-like"/>
    <property type="match status" value="1"/>
</dbReference>
<keyword evidence="1" id="KW-0732">Signal</keyword>
<dbReference type="PANTHER" id="PTHR36175">
    <property type="entry name" value="CYANOPHYCINASE"/>
    <property type="match status" value="1"/>
</dbReference>
<dbReference type="EMBL" id="PIPJ01000009">
    <property type="protein sequence ID" value="RUO18978.1"/>
    <property type="molecule type" value="Genomic_DNA"/>
</dbReference>
<feature type="signal peptide" evidence="1">
    <location>
        <begin position="1"/>
        <end position="24"/>
    </location>
</feature>
<comment type="caution">
    <text evidence="2">The sequence shown here is derived from an EMBL/GenBank/DDBJ whole genome shotgun (WGS) entry which is preliminary data.</text>
</comment>
<name>A0A432VRN7_9GAMM</name>
<evidence type="ECO:0000313" key="2">
    <source>
        <dbReference type="EMBL" id="RUO18978.1"/>
    </source>
</evidence>
<dbReference type="AlphaFoldDB" id="A0A432VRN7"/>
<feature type="chain" id="PRO_5019191134" description="Cyanophycinase" evidence="1">
    <location>
        <begin position="25"/>
        <end position="568"/>
    </location>
</feature>
<dbReference type="Proteomes" id="UP000288395">
    <property type="component" value="Unassembled WGS sequence"/>
</dbReference>
<dbReference type="OrthoDB" id="9799980at2"/>
<evidence type="ECO:0000256" key="1">
    <source>
        <dbReference type="SAM" id="SignalP"/>
    </source>
</evidence>
<dbReference type="PANTHER" id="PTHR36175:SF1">
    <property type="entry name" value="CYANOPHYCINASE"/>
    <property type="match status" value="1"/>
</dbReference>
<proteinExistence type="predicted"/>
<evidence type="ECO:0000313" key="3">
    <source>
        <dbReference type="Proteomes" id="UP000288395"/>
    </source>
</evidence>
<sequence>MFVVKQFKYLLFIYFIFNFGVSLAASEATSEDANLEAFEWNLMLVGGSMNTCSSMAPGRCADTSWIDPEKMRTTNFVDVSDENIQRILAEVNWQGDAEIRAKVAEMLASAKRRFAGRSATMEDFTGFFRDLYTNLWREVTTPQWYLIRDNLQATEQPDQHEISRPELSKEAEGADLFAAFAQRAKYLADAQNQEPLVLVVTASGRDSFDAVDFYLDTFRSQGVQAQWLPIDAAFGHAVAANNCEAISQLREVHQQAFARERVYPWLAEQQKKACENPEMLLSLIAKAQGVFINGGDQSLTRQAFYSPNGNASSWFTAIRARMNEGMMVAGGTSAGTAVMSGAPMISNGSSEAALREGAFAMAQPPAADCARFANCEPAVSANSLTYHPQGGLGLFPFGILDTHFSERGRQGRLLSLQHATGTPLGVGVDETTALLVNAQSGEFRVQGAHGVFIQGFPEETESGVLARFSYLRNGSGGRFSQEKALTEAFFSTEANLDAGASGSHEFLRDRSITAALATCDSEANTAHYYREQQDLSVLIVFDEYTQRAHSEGACEIVNGIIHFAAESD</sequence>
<accession>A0A432VRN7</accession>
<evidence type="ECO:0008006" key="4">
    <source>
        <dbReference type="Google" id="ProtNLM"/>
    </source>
</evidence>
<dbReference type="InterPro" id="IPR029062">
    <property type="entry name" value="Class_I_gatase-like"/>
</dbReference>
<protein>
    <recommendedName>
        <fullName evidence="4">Cyanophycinase</fullName>
    </recommendedName>
</protein>
<gene>
    <name evidence="2" type="ORF">CWE08_10485</name>
</gene>
<dbReference type="Gene3D" id="3.40.50.880">
    <property type="match status" value="1"/>
</dbReference>